<evidence type="ECO:0000313" key="3">
    <source>
        <dbReference type="Proteomes" id="UP001454036"/>
    </source>
</evidence>
<dbReference type="AlphaFoldDB" id="A0AAV3NNV6"/>
<proteinExistence type="predicted"/>
<dbReference type="EMBL" id="BAABME010000196">
    <property type="protein sequence ID" value="GAA0140582.1"/>
    <property type="molecule type" value="Genomic_DNA"/>
</dbReference>
<dbReference type="Proteomes" id="UP001454036">
    <property type="component" value="Unassembled WGS sequence"/>
</dbReference>
<feature type="region of interest" description="Disordered" evidence="1">
    <location>
        <begin position="157"/>
        <end position="192"/>
    </location>
</feature>
<protein>
    <submittedName>
        <fullName evidence="2">Uncharacterized protein</fullName>
    </submittedName>
</protein>
<name>A0AAV3NNV6_LITER</name>
<evidence type="ECO:0000313" key="2">
    <source>
        <dbReference type="EMBL" id="GAA0140582.1"/>
    </source>
</evidence>
<evidence type="ECO:0000256" key="1">
    <source>
        <dbReference type="SAM" id="MobiDB-lite"/>
    </source>
</evidence>
<sequence length="192" mass="21202">MANKNLLLKQKEDDLASNGSELEGLAKTVAERDIRIKDLLAKLEREKVVSVEARNQDVGSLRGAGTILKTTEVVQKEKEITLASAAEAKVARIAYAKKTIQDFLTSPNYATKVGPECAAYLTHVITHYKARIPELASIFVAERQSFLVWFECLSLDPPSEEAENVEEWAEDVELTGDEEDAELLGKSRSPPS</sequence>
<accession>A0AAV3NNV6</accession>
<comment type="caution">
    <text evidence="2">The sequence shown here is derived from an EMBL/GenBank/DDBJ whole genome shotgun (WGS) entry which is preliminary data.</text>
</comment>
<gene>
    <name evidence="2" type="ORF">LIER_01898</name>
</gene>
<organism evidence="2 3">
    <name type="scientific">Lithospermum erythrorhizon</name>
    <name type="common">Purple gromwell</name>
    <name type="synonym">Lithospermum officinale var. erythrorhizon</name>
    <dbReference type="NCBI Taxonomy" id="34254"/>
    <lineage>
        <taxon>Eukaryota</taxon>
        <taxon>Viridiplantae</taxon>
        <taxon>Streptophyta</taxon>
        <taxon>Embryophyta</taxon>
        <taxon>Tracheophyta</taxon>
        <taxon>Spermatophyta</taxon>
        <taxon>Magnoliopsida</taxon>
        <taxon>eudicotyledons</taxon>
        <taxon>Gunneridae</taxon>
        <taxon>Pentapetalae</taxon>
        <taxon>asterids</taxon>
        <taxon>lamiids</taxon>
        <taxon>Boraginales</taxon>
        <taxon>Boraginaceae</taxon>
        <taxon>Boraginoideae</taxon>
        <taxon>Lithospermeae</taxon>
        <taxon>Lithospermum</taxon>
    </lineage>
</organism>
<keyword evidence="3" id="KW-1185">Reference proteome</keyword>
<feature type="compositionally biased region" description="Acidic residues" evidence="1">
    <location>
        <begin position="158"/>
        <end position="182"/>
    </location>
</feature>
<reference evidence="2 3" key="1">
    <citation type="submission" date="2024-01" db="EMBL/GenBank/DDBJ databases">
        <title>The complete chloroplast genome sequence of Lithospermum erythrorhizon: insights into the phylogenetic relationship among Boraginaceae species and the maternal lineages of purple gromwells.</title>
        <authorList>
            <person name="Okada T."/>
            <person name="Watanabe K."/>
        </authorList>
    </citation>
    <scope>NUCLEOTIDE SEQUENCE [LARGE SCALE GENOMIC DNA]</scope>
</reference>